<dbReference type="PATRIC" id="fig|1401327.3.peg.3109"/>
<comment type="caution">
    <text evidence="1">The sequence shown here is derived from an EMBL/GenBank/DDBJ whole genome shotgun (WGS) entry which is preliminary data.</text>
</comment>
<evidence type="ECO:0000313" key="2">
    <source>
        <dbReference type="Proteomes" id="UP000017944"/>
    </source>
</evidence>
<name>A0A090NDA1_SHIDY</name>
<sequence length="43" mass="4809">MKDAHNGSLAKKHGRDYTQTDVPFAFFCAMEINNLKICATSFS</sequence>
<dbReference type="Proteomes" id="UP000017944">
    <property type="component" value="Unassembled WGS sequence"/>
</dbReference>
<proteinExistence type="predicted"/>
<evidence type="ECO:0000313" key="1">
    <source>
        <dbReference type="EMBL" id="ESU77842.1"/>
    </source>
</evidence>
<accession>A0A090NDA1</accession>
<dbReference type="EMBL" id="AXUT01000301">
    <property type="protein sequence ID" value="ESU77842.1"/>
    <property type="molecule type" value="Genomic_DNA"/>
</dbReference>
<dbReference type="AlphaFoldDB" id="A0A090NDA1"/>
<protein>
    <submittedName>
        <fullName evidence="1">Uncharacterized protein</fullName>
    </submittedName>
</protein>
<reference evidence="1 2" key="1">
    <citation type="submission" date="2013-10" db="EMBL/GenBank/DDBJ databases">
        <title>Draft genomes and the virulence plasmids of Sd1617 vaccine constructs: WRSd3 and WRSd5.</title>
        <authorList>
            <person name="Aksomboon Vongsawan A."/>
            <person name="Venkatesan M.M."/>
            <person name="Vaisvil B."/>
            <person name="Emel G."/>
            <person name="Kepatral V."/>
            <person name="Sethabutr O."/>
            <person name="Serichantalergs O."/>
            <person name="Mason C."/>
        </authorList>
    </citation>
    <scope>NUCLEOTIDE SEQUENCE [LARGE SCALE GENOMIC DNA]</scope>
    <source>
        <strain evidence="1 2">WRSd3</strain>
    </source>
</reference>
<organism evidence="1 2">
    <name type="scientific">Shigella dysenteriae WRSd3</name>
    <dbReference type="NCBI Taxonomy" id="1401327"/>
    <lineage>
        <taxon>Bacteria</taxon>
        <taxon>Pseudomonadati</taxon>
        <taxon>Pseudomonadota</taxon>
        <taxon>Gammaproteobacteria</taxon>
        <taxon>Enterobacterales</taxon>
        <taxon>Enterobacteriaceae</taxon>
        <taxon>Shigella</taxon>
    </lineage>
</organism>
<gene>
    <name evidence="1" type="ORF">WRSd3_03354</name>
</gene>